<evidence type="ECO:0000313" key="6">
    <source>
        <dbReference type="Proteomes" id="UP001282288"/>
    </source>
</evidence>
<protein>
    <submittedName>
        <fullName evidence="3">AAA family ATPase</fullName>
    </submittedName>
</protein>
<sequence length="615" mass="67497">MYLDQLHLKGFRSAADTTVCFQPGVTVIVGENNAGKSNVMDAIRLLTLPLDGRGSGLYPDRDDLHRDGCPKDGHNEKCRTVIELSARYRSSILGDLDMFHQAFDQDGETASYHLTIAPPKAGFQRATTSWRAGEETTTDADPEPKAREGIRHLYLPPLRDVQRELASGSGGRIQLVVERLLREEATRDKFLEQVGKQFEAVENIDPLPAAIDSVRERLTRLTEGAHPQTAGLGFADASVGAIARGLRLRMEQRGLDPRDLAESGLGYANLLFMATVLTQLQDAAEADLTLLLVEEPEAHLHPQLQTILLDQLAQEALASQRQPDPESKWFGGIQVVVTTHSPHVATAVDPRNLVVLQRRRRPGPTVDATPTYRTTAVAVDRLGLDKRDHYKIRNYLNATRSTLLFGQRVLLVEGIAEAILLPEFARLVLDEERFQRFHGTALVPIDGVDFMPYMRVLLTPDGTSGHRIAQRVAVVTDGDNGTPAARTRISGLNATITSNTAHDLAKVFTNELTLEPEILRAGGPNRDILMAAWKEQRPEAWSSDWQAVGDGSAGEQAAALAELMKKIGDKIRKGDLAQDVLAQAAARPDDATPLSVPAYLREALMWVTGEPHDSV</sequence>
<accession>A0AAP6EDT8</accession>
<dbReference type="InterPro" id="IPR027417">
    <property type="entry name" value="P-loop_NTPase"/>
</dbReference>
<dbReference type="AlphaFoldDB" id="A0AAP6EDT8"/>
<keyword evidence="5" id="KW-1185">Reference proteome</keyword>
<dbReference type="InterPro" id="IPR003959">
    <property type="entry name" value="ATPase_AAA_core"/>
</dbReference>
<dbReference type="GeneID" id="69806646"/>
<dbReference type="GO" id="GO:0005524">
    <property type="term" value="F:ATP binding"/>
    <property type="evidence" value="ECO:0007669"/>
    <property type="project" value="InterPro"/>
</dbReference>
<dbReference type="PANTHER" id="PTHR43581:SF4">
    <property type="entry name" value="ATP_GTP PHOSPHATASE"/>
    <property type="match status" value="1"/>
</dbReference>
<dbReference type="CDD" id="cd01026">
    <property type="entry name" value="TOPRIM_OLD"/>
    <property type="match status" value="1"/>
</dbReference>
<reference evidence="3 5" key="1">
    <citation type="journal article" date="2023" name="Microb. Genom.">
        <title>Mesoterricola silvestris gen. nov., sp. nov., Mesoterricola sediminis sp. nov., Geothrix oryzae sp. nov., Geothrix edaphica sp. nov., Geothrix rubra sp. nov., and Geothrix limicola sp. nov., six novel members of Acidobacteriota isolated from soils.</title>
        <authorList>
            <person name="Weisberg A.J."/>
            <person name="Pearce E."/>
            <person name="Kramer C.G."/>
            <person name="Chang J.H."/>
            <person name="Clarke C.R."/>
        </authorList>
    </citation>
    <scope>NUCLEOTIDE SEQUENCE</scope>
    <source>
        <strain evidence="4 5">NB05-1H</strain>
        <strain evidence="3">NRRL_B-16521</strain>
    </source>
</reference>
<feature type="domain" description="OLD protein-like TOPRIM" evidence="2">
    <location>
        <begin position="404"/>
        <end position="479"/>
    </location>
</feature>
<dbReference type="InterPro" id="IPR051396">
    <property type="entry name" value="Bact_Antivir_Def_Nuclease"/>
</dbReference>
<proteinExistence type="predicted"/>
<feature type="domain" description="ATPase AAA-type core" evidence="1">
    <location>
        <begin position="25"/>
        <end position="344"/>
    </location>
</feature>
<evidence type="ECO:0000259" key="1">
    <source>
        <dbReference type="Pfam" id="PF13304"/>
    </source>
</evidence>
<dbReference type="Gene3D" id="3.40.50.300">
    <property type="entry name" value="P-loop containing nucleotide triphosphate hydrolases"/>
    <property type="match status" value="2"/>
</dbReference>
<dbReference type="GO" id="GO:0016887">
    <property type="term" value="F:ATP hydrolysis activity"/>
    <property type="evidence" value="ECO:0007669"/>
    <property type="project" value="InterPro"/>
</dbReference>
<evidence type="ECO:0000313" key="3">
    <source>
        <dbReference type="EMBL" id="MDX2959029.1"/>
    </source>
</evidence>
<dbReference type="Proteomes" id="UP001272987">
    <property type="component" value="Unassembled WGS sequence"/>
</dbReference>
<dbReference type="RefSeq" id="WP_010359616.1">
    <property type="nucleotide sequence ID" value="NZ_BCML01000021.1"/>
</dbReference>
<evidence type="ECO:0000313" key="4">
    <source>
        <dbReference type="EMBL" id="MDX3023877.1"/>
    </source>
</evidence>
<dbReference type="EMBL" id="JARAWP010000030">
    <property type="protein sequence ID" value="MDX3023877.1"/>
    <property type="molecule type" value="Genomic_DNA"/>
</dbReference>
<dbReference type="PANTHER" id="PTHR43581">
    <property type="entry name" value="ATP/GTP PHOSPHATASE"/>
    <property type="match status" value="1"/>
</dbReference>
<gene>
    <name evidence="3" type="ORF">PV399_04740</name>
    <name evidence="4" type="ORF">PV666_39305</name>
</gene>
<dbReference type="Pfam" id="PF13304">
    <property type="entry name" value="AAA_21"/>
    <property type="match status" value="1"/>
</dbReference>
<dbReference type="Proteomes" id="UP001282288">
    <property type="component" value="Unassembled WGS sequence"/>
</dbReference>
<name>A0AAP6EDT8_9ACTN</name>
<dbReference type="InterPro" id="IPR034139">
    <property type="entry name" value="TOPRIM_OLD"/>
</dbReference>
<organism evidence="3 6">
    <name type="scientific">Streptomyces acidiscabies</name>
    <dbReference type="NCBI Taxonomy" id="42234"/>
    <lineage>
        <taxon>Bacteria</taxon>
        <taxon>Bacillati</taxon>
        <taxon>Actinomycetota</taxon>
        <taxon>Actinomycetes</taxon>
        <taxon>Kitasatosporales</taxon>
        <taxon>Streptomycetaceae</taxon>
        <taxon>Streptomyces</taxon>
    </lineage>
</organism>
<dbReference type="Pfam" id="PF20469">
    <property type="entry name" value="OLD-like_TOPRIM"/>
    <property type="match status" value="1"/>
</dbReference>
<comment type="caution">
    <text evidence="3">The sequence shown here is derived from an EMBL/GenBank/DDBJ whole genome shotgun (WGS) entry which is preliminary data.</text>
</comment>
<dbReference type="SUPFAM" id="SSF52540">
    <property type="entry name" value="P-loop containing nucleoside triphosphate hydrolases"/>
    <property type="match status" value="1"/>
</dbReference>
<dbReference type="EMBL" id="JARAWC010000003">
    <property type="protein sequence ID" value="MDX2959029.1"/>
    <property type="molecule type" value="Genomic_DNA"/>
</dbReference>
<evidence type="ECO:0000259" key="2">
    <source>
        <dbReference type="Pfam" id="PF20469"/>
    </source>
</evidence>
<evidence type="ECO:0000313" key="5">
    <source>
        <dbReference type="Proteomes" id="UP001272987"/>
    </source>
</evidence>